<proteinExistence type="predicted"/>
<dbReference type="Proteomes" id="UP000663828">
    <property type="component" value="Unassembled WGS sequence"/>
</dbReference>
<dbReference type="AlphaFoldDB" id="A0A814H3E2"/>
<feature type="compositionally biased region" description="Polar residues" evidence="1">
    <location>
        <begin position="14"/>
        <end position="32"/>
    </location>
</feature>
<organism evidence="3 4">
    <name type="scientific">Adineta ricciae</name>
    <name type="common">Rotifer</name>
    <dbReference type="NCBI Taxonomy" id="249248"/>
    <lineage>
        <taxon>Eukaryota</taxon>
        <taxon>Metazoa</taxon>
        <taxon>Spiralia</taxon>
        <taxon>Gnathifera</taxon>
        <taxon>Rotifera</taxon>
        <taxon>Eurotatoria</taxon>
        <taxon>Bdelloidea</taxon>
        <taxon>Adinetida</taxon>
        <taxon>Adinetidae</taxon>
        <taxon>Adineta</taxon>
    </lineage>
</organism>
<evidence type="ECO:0000256" key="1">
    <source>
        <dbReference type="SAM" id="MobiDB-lite"/>
    </source>
</evidence>
<feature type="compositionally biased region" description="Low complexity" evidence="1">
    <location>
        <begin position="1"/>
        <end position="13"/>
    </location>
</feature>
<reference evidence="3" key="1">
    <citation type="submission" date="2021-02" db="EMBL/GenBank/DDBJ databases">
        <authorList>
            <person name="Nowell W R."/>
        </authorList>
    </citation>
    <scope>NUCLEOTIDE SEQUENCE</scope>
</reference>
<evidence type="ECO:0000313" key="2">
    <source>
        <dbReference type="EMBL" id="CAF0758508.1"/>
    </source>
</evidence>
<dbReference type="OrthoDB" id="10021412at2759"/>
<name>A0A814H3E2_ADIRI</name>
<evidence type="ECO:0000313" key="3">
    <source>
        <dbReference type="EMBL" id="CAF1004351.1"/>
    </source>
</evidence>
<dbReference type="Proteomes" id="UP000663852">
    <property type="component" value="Unassembled WGS sequence"/>
</dbReference>
<comment type="caution">
    <text evidence="3">The sequence shown here is derived from an EMBL/GenBank/DDBJ whole genome shotgun (WGS) entry which is preliminary data.</text>
</comment>
<sequence>MPSKFSSSSTSTSDLYQRNTTCSDSSSQTVSKDNIDEGDDDYADYEQTHLQKPSVIIPENPSKKSDQATLCRTNRYSVGCWTKPAYLLPN</sequence>
<dbReference type="EMBL" id="CAJNOJ010000006">
    <property type="protein sequence ID" value="CAF0758508.1"/>
    <property type="molecule type" value="Genomic_DNA"/>
</dbReference>
<dbReference type="EMBL" id="CAJNOR010000775">
    <property type="protein sequence ID" value="CAF1004351.1"/>
    <property type="molecule type" value="Genomic_DNA"/>
</dbReference>
<accession>A0A814H3E2</accession>
<keyword evidence="4" id="KW-1185">Reference proteome</keyword>
<protein>
    <submittedName>
        <fullName evidence="3">Uncharacterized protein</fullName>
    </submittedName>
</protein>
<evidence type="ECO:0000313" key="4">
    <source>
        <dbReference type="Proteomes" id="UP000663828"/>
    </source>
</evidence>
<gene>
    <name evidence="2" type="ORF">EDS130_LOCUS2680</name>
    <name evidence="3" type="ORF">XAT740_LOCUS13379</name>
</gene>
<feature type="region of interest" description="Disordered" evidence="1">
    <location>
        <begin position="1"/>
        <end position="67"/>
    </location>
</feature>